<dbReference type="AlphaFoldDB" id="E3GLK3"/>
<dbReference type="KEGG" id="elm:ELI_1641"/>
<gene>
    <name evidence="1" type="ordered locus">ELI_1641</name>
</gene>
<dbReference type="HOGENOM" id="CLU_3199947_0_0_9"/>
<accession>E3GLK3</accession>
<evidence type="ECO:0000313" key="2">
    <source>
        <dbReference type="Proteomes" id="UP000006873"/>
    </source>
</evidence>
<protein>
    <submittedName>
        <fullName evidence="1">Uncharacterized protein</fullName>
    </submittedName>
</protein>
<reference evidence="1 2" key="2">
    <citation type="journal article" date="2011" name="J. Bacteriol.">
        <title>Complete genome sequence of a carbon monoxide-utilizing acetogen, Eubacterium limosum KIST612.</title>
        <authorList>
            <person name="Roh H."/>
            <person name="Ko H.J."/>
            <person name="Kim D."/>
            <person name="Choi D.G."/>
            <person name="Park S."/>
            <person name="Kim S."/>
            <person name="Chang I.S."/>
            <person name="Choi I.G."/>
        </authorList>
    </citation>
    <scope>NUCLEOTIDE SEQUENCE [LARGE SCALE GENOMIC DNA]</scope>
    <source>
        <strain evidence="1 2">KIST612</strain>
    </source>
</reference>
<organism evidence="1 2">
    <name type="scientific">Eubacterium callanderi</name>
    <dbReference type="NCBI Taxonomy" id="53442"/>
    <lineage>
        <taxon>Bacteria</taxon>
        <taxon>Bacillati</taxon>
        <taxon>Bacillota</taxon>
        <taxon>Clostridia</taxon>
        <taxon>Eubacteriales</taxon>
        <taxon>Eubacteriaceae</taxon>
        <taxon>Eubacterium</taxon>
    </lineage>
</organism>
<reference key="1">
    <citation type="submission" date="2010-09" db="EMBL/GenBank/DDBJ databases">
        <authorList>
            <person name="Roh H."/>
            <person name="Ko H.-J."/>
            <person name="Kim D."/>
            <person name="Choi D.G."/>
            <person name="Park S."/>
            <person name="Kim S."/>
            <person name="Kim K.H."/>
            <person name="Chang I.S."/>
            <person name="Choi I.-G."/>
        </authorList>
    </citation>
    <scope>NUCLEOTIDE SEQUENCE</scope>
    <source>
        <strain>KIST612</strain>
    </source>
</reference>
<proteinExistence type="predicted"/>
<name>E3GLK3_9FIRM</name>
<evidence type="ECO:0000313" key="1">
    <source>
        <dbReference type="EMBL" id="ADO36627.1"/>
    </source>
</evidence>
<dbReference type="Proteomes" id="UP000006873">
    <property type="component" value="Chromosome"/>
</dbReference>
<sequence length="45" mass="5225">MYFDRPQNACLCGFWPFLITHGLTSENCVMKKGFPIIHFSLSIFN</sequence>
<dbReference type="EMBL" id="CP002273">
    <property type="protein sequence ID" value="ADO36627.1"/>
    <property type="molecule type" value="Genomic_DNA"/>
</dbReference>
<keyword evidence="2" id="KW-1185">Reference proteome</keyword>